<feature type="compositionally biased region" description="Basic and acidic residues" evidence="1">
    <location>
        <begin position="109"/>
        <end position="125"/>
    </location>
</feature>
<evidence type="ECO:0000313" key="3">
    <source>
        <dbReference type="Proteomes" id="UP001156905"/>
    </source>
</evidence>
<feature type="region of interest" description="Disordered" evidence="1">
    <location>
        <begin position="109"/>
        <end position="129"/>
    </location>
</feature>
<proteinExistence type="predicted"/>
<dbReference type="EMBL" id="BSOW01000041">
    <property type="protein sequence ID" value="GLR91080.1"/>
    <property type="molecule type" value="Genomic_DNA"/>
</dbReference>
<evidence type="ECO:0000256" key="1">
    <source>
        <dbReference type="SAM" id="MobiDB-lite"/>
    </source>
</evidence>
<name>A0ABQ6BBL3_9BRAD</name>
<accession>A0ABQ6BBL3</accession>
<reference evidence="3" key="1">
    <citation type="journal article" date="2019" name="Int. J. Syst. Evol. Microbiol.">
        <title>The Global Catalogue of Microorganisms (GCM) 10K type strain sequencing project: providing services to taxonomists for standard genome sequencing and annotation.</title>
        <authorList>
            <consortium name="The Broad Institute Genomics Platform"/>
            <consortium name="The Broad Institute Genome Sequencing Center for Infectious Disease"/>
            <person name="Wu L."/>
            <person name="Ma J."/>
        </authorList>
    </citation>
    <scope>NUCLEOTIDE SEQUENCE [LARGE SCALE GENOMIC DNA]</scope>
    <source>
        <strain evidence="3">NBRC 102520</strain>
    </source>
</reference>
<gene>
    <name evidence="2" type="ORF">GCM10007857_77960</name>
</gene>
<sequence length="151" mass="16980">MDSKTVTLPIDMLNLDGLDPRHIVVLEPTPVLREIHDRTWLERLKTAGLVIISEGIARRRRRQIGSKTEGFEIALAAGLGDIRPESHRLSENAMFYLARRKMCGERKSIWTGSDDRDGDPAHDDSWMTGCGVQAESSADKRMNRGRALMPI</sequence>
<keyword evidence="3" id="KW-1185">Reference proteome</keyword>
<organism evidence="2 3">
    <name type="scientific">Bradyrhizobium iriomotense</name>
    <dbReference type="NCBI Taxonomy" id="441950"/>
    <lineage>
        <taxon>Bacteria</taxon>
        <taxon>Pseudomonadati</taxon>
        <taxon>Pseudomonadota</taxon>
        <taxon>Alphaproteobacteria</taxon>
        <taxon>Hyphomicrobiales</taxon>
        <taxon>Nitrobacteraceae</taxon>
        <taxon>Bradyrhizobium</taxon>
    </lineage>
</organism>
<dbReference type="Proteomes" id="UP001156905">
    <property type="component" value="Unassembled WGS sequence"/>
</dbReference>
<evidence type="ECO:0000313" key="2">
    <source>
        <dbReference type="EMBL" id="GLR91080.1"/>
    </source>
</evidence>
<comment type="caution">
    <text evidence="2">The sequence shown here is derived from an EMBL/GenBank/DDBJ whole genome shotgun (WGS) entry which is preliminary data.</text>
</comment>
<protein>
    <submittedName>
        <fullName evidence="2">Uncharacterized protein</fullName>
    </submittedName>
</protein>